<organism evidence="13 14">
    <name type="scientific">Rhodonellum ikkaensis</name>
    <dbReference type="NCBI Taxonomy" id="336829"/>
    <lineage>
        <taxon>Bacteria</taxon>
        <taxon>Pseudomonadati</taxon>
        <taxon>Bacteroidota</taxon>
        <taxon>Cytophagia</taxon>
        <taxon>Cytophagales</taxon>
        <taxon>Cytophagaceae</taxon>
        <taxon>Rhodonellum</taxon>
    </lineage>
</organism>
<gene>
    <name evidence="13" type="ORF">SAMN05444412_106115</name>
</gene>
<accession>A0A1H3QIJ0</accession>
<comment type="subcellular location">
    <subcellularLocation>
        <location evidence="2 10">Cell membrane</location>
        <topology evidence="2 10">Multi-pass membrane protein</topology>
    </subcellularLocation>
</comment>
<evidence type="ECO:0000313" key="14">
    <source>
        <dbReference type="Proteomes" id="UP000199663"/>
    </source>
</evidence>
<dbReference type="InterPro" id="IPR011867">
    <property type="entry name" value="ModB_ABC"/>
</dbReference>
<evidence type="ECO:0000259" key="12">
    <source>
        <dbReference type="PROSITE" id="PS50928"/>
    </source>
</evidence>
<dbReference type="Proteomes" id="UP000199663">
    <property type="component" value="Unassembled WGS sequence"/>
</dbReference>
<dbReference type="InterPro" id="IPR035906">
    <property type="entry name" value="MetI-like_sf"/>
</dbReference>
<evidence type="ECO:0000256" key="11">
    <source>
        <dbReference type="RuleBase" id="RU365097"/>
    </source>
</evidence>
<dbReference type="NCBIfam" id="TIGR02141">
    <property type="entry name" value="modB_ABC"/>
    <property type="match status" value="1"/>
</dbReference>
<evidence type="ECO:0000256" key="9">
    <source>
        <dbReference type="ARBA" id="ARBA00023136"/>
    </source>
</evidence>
<evidence type="ECO:0000256" key="3">
    <source>
        <dbReference type="ARBA" id="ARBA00007069"/>
    </source>
</evidence>
<sequence>MMDLAPFYLTLKLAFFTTIVLFVLGIPLAYWLAFSRWRPKIIVEAIVGLPLVLPPTVMGFYLLLAFSPENAFGRFLDNYLDIRLVFTFPGLVVASVIYSLPFMIQPLQSGFRMLPHVLTEASYTLGKSRFITLVHVLLPNIKGAILSGCILTFAHTIGEFGVVLMIGGNIPNETRVVSVLIYNEVEAMNYEMANFYSLILLIFSFLVLITVYVFQYKRADSSIFR</sequence>
<feature type="transmembrane region" description="Helical" evidence="10">
    <location>
        <begin position="84"/>
        <end position="104"/>
    </location>
</feature>
<dbReference type="Gene3D" id="1.10.3720.10">
    <property type="entry name" value="MetI-like"/>
    <property type="match status" value="1"/>
</dbReference>
<evidence type="ECO:0000256" key="8">
    <source>
        <dbReference type="ARBA" id="ARBA00022989"/>
    </source>
</evidence>
<feature type="domain" description="ABC transmembrane type-1" evidence="12">
    <location>
        <begin position="7"/>
        <end position="211"/>
    </location>
</feature>
<keyword evidence="8 10" id="KW-1133">Transmembrane helix</keyword>
<evidence type="ECO:0000256" key="2">
    <source>
        <dbReference type="ARBA" id="ARBA00004651"/>
    </source>
</evidence>
<dbReference type="PANTHER" id="PTHR30183">
    <property type="entry name" value="MOLYBDENUM TRANSPORT SYSTEM PERMEASE PROTEIN MODB"/>
    <property type="match status" value="1"/>
</dbReference>
<dbReference type="CDD" id="cd06261">
    <property type="entry name" value="TM_PBP2"/>
    <property type="match status" value="1"/>
</dbReference>
<keyword evidence="6 11" id="KW-0500">Molybdenum</keyword>
<comment type="caution">
    <text evidence="13">The sequence shown here is derived from an EMBL/GenBank/DDBJ whole genome shotgun (WGS) entry which is preliminary data.</text>
</comment>
<evidence type="ECO:0000256" key="10">
    <source>
        <dbReference type="RuleBase" id="RU363032"/>
    </source>
</evidence>
<reference evidence="13 14" key="1">
    <citation type="submission" date="2016-10" db="EMBL/GenBank/DDBJ databases">
        <authorList>
            <person name="Varghese N."/>
            <person name="Submissions S."/>
        </authorList>
    </citation>
    <scope>NUCLEOTIDE SEQUENCE [LARGE SCALE GENOMIC DNA]</scope>
    <source>
        <strain evidence="13 14">DSM 17997</strain>
    </source>
</reference>
<evidence type="ECO:0000256" key="5">
    <source>
        <dbReference type="ARBA" id="ARBA00022475"/>
    </source>
</evidence>
<keyword evidence="14" id="KW-1185">Reference proteome</keyword>
<evidence type="ECO:0000256" key="4">
    <source>
        <dbReference type="ARBA" id="ARBA00022448"/>
    </source>
</evidence>
<feature type="transmembrane region" description="Helical" evidence="10">
    <location>
        <begin position="195"/>
        <end position="214"/>
    </location>
</feature>
<dbReference type="Pfam" id="PF00528">
    <property type="entry name" value="BPD_transp_1"/>
    <property type="match status" value="1"/>
</dbReference>
<evidence type="ECO:0000313" key="13">
    <source>
        <dbReference type="EMBL" id="SDZ13113.1"/>
    </source>
</evidence>
<dbReference type="InterPro" id="IPR000515">
    <property type="entry name" value="MetI-like"/>
</dbReference>
<evidence type="ECO:0000256" key="7">
    <source>
        <dbReference type="ARBA" id="ARBA00022692"/>
    </source>
</evidence>
<protein>
    <recommendedName>
        <fullName evidence="11">Molybdenum transport system permease</fullName>
    </recommendedName>
</protein>
<feature type="transmembrane region" description="Helical" evidence="10">
    <location>
        <begin position="41"/>
        <end position="64"/>
    </location>
</feature>
<keyword evidence="7 10" id="KW-0812">Transmembrane</keyword>
<evidence type="ECO:0000256" key="1">
    <source>
        <dbReference type="ARBA" id="ARBA00002949"/>
    </source>
</evidence>
<keyword evidence="5 11" id="KW-1003">Cell membrane</keyword>
<proteinExistence type="inferred from homology"/>
<keyword evidence="9 10" id="KW-0472">Membrane</keyword>
<dbReference type="PROSITE" id="PS50928">
    <property type="entry name" value="ABC_TM1"/>
    <property type="match status" value="1"/>
</dbReference>
<dbReference type="PANTHER" id="PTHR30183:SF8">
    <property type="entry name" value="MOLYBDENUM TRANSPORT SYSTEM PERMEASE"/>
    <property type="match status" value="1"/>
</dbReference>
<comment type="function">
    <text evidence="1 11">Part of the binding-protein-dependent transport system for molybdenum; probably responsible for the translocation of the substrate across the membrane.</text>
</comment>
<dbReference type="EMBL" id="FNQC01000006">
    <property type="protein sequence ID" value="SDZ13113.1"/>
    <property type="molecule type" value="Genomic_DNA"/>
</dbReference>
<keyword evidence="4 10" id="KW-0813">Transport</keyword>
<feature type="transmembrane region" description="Helical" evidence="10">
    <location>
        <begin position="144"/>
        <end position="166"/>
    </location>
</feature>
<comment type="similarity">
    <text evidence="3 11">Belongs to the binding-protein-dependent transport system permease family. CysTW subfamily.</text>
</comment>
<evidence type="ECO:0000256" key="6">
    <source>
        <dbReference type="ARBA" id="ARBA00022505"/>
    </source>
</evidence>
<dbReference type="SUPFAM" id="SSF161098">
    <property type="entry name" value="MetI-like"/>
    <property type="match status" value="1"/>
</dbReference>
<feature type="transmembrane region" description="Helical" evidence="10">
    <location>
        <begin position="13"/>
        <end position="34"/>
    </location>
</feature>
<name>A0A1H3QIJ0_9BACT</name>